<protein>
    <recommendedName>
        <fullName evidence="6">Cilia- and flagella-associated protein 263</fullName>
    </recommendedName>
</protein>
<feature type="compositionally biased region" description="Polar residues" evidence="8">
    <location>
        <begin position="85"/>
        <end position="94"/>
    </location>
</feature>
<evidence type="ECO:0000256" key="3">
    <source>
        <dbReference type="ARBA" id="ARBA00023054"/>
    </source>
</evidence>
<evidence type="ECO:0000313" key="17">
    <source>
        <dbReference type="EMBL" id="CAF4290342.1"/>
    </source>
</evidence>
<dbReference type="InterPro" id="IPR051885">
    <property type="entry name" value="CC_CF"/>
</dbReference>
<feature type="compositionally biased region" description="Low complexity" evidence="8">
    <location>
        <begin position="64"/>
        <end position="84"/>
    </location>
</feature>
<feature type="compositionally biased region" description="Low complexity" evidence="8">
    <location>
        <begin position="1"/>
        <end position="13"/>
    </location>
</feature>
<evidence type="ECO:0000313" key="12">
    <source>
        <dbReference type="EMBL" id="CAF3492969.1"/>
    </source>
</evidence>
<evidence type="ECO:0000313" key="11">
    <source>
        <dbReference type="EMBL" id="CAF3364619.1"/>
    </source>
</evidence>
<accession>A0A820XR59</accession>
<dbReference type="OrthoDB" id="10259713at2759"/>
<dbReference type="EMBL" id="CAJNXB010002917">
    <property type="protein sequence ID" value="CAF3287938.1"/>
    <property type="molecule type" value="Genomic_DNA"/>
</dbReference>
<dbReference type="PANTHER" id="PTHR15654">
    <property type="entry name" value="COILED-COIL DOMAIN-CONTAINING PROTEIN 113-RELATED"/>
    <property type="match status" value="1"/>
</dbReference>
<comment type="subcellular location">
    <subcellularLocation>
        <location evidence="1">Cell projection</location>
        <location evidence="1">Cilium</location>
    </subcellularLocation>
</comment>
<feature type="coiled-coil region" evidence="7">
    <location>
        <begin position="27"/>
        <end position="54"/>
    </location>
</feature>
<evidence type="ECO:0000313" key="13">
    <source>
        <dbReference type="EMBL" id="CAF3701937.1"/>
    </source>
</evidence>
<evidence type="ECO:0000313" key="20">
    <source>
        <dbReference type="Proteomes" id="UP000663838"/>
    </source>
</evidence>
<evidence type="ECO:0000256" key="5">
    <source>
        <dbReference type="ARBA" id="ARBA00044506"/>
    </source>
</evidence>
<dbReference type="AlphaFoldDB" id="A0A820XR59"/>
<evidence type="ECO:0000256" key="4">
    <source>
        <dbReference type="ARBA" id="ARBA00023273"/>
    </source>
</evidence>
<evidence type="ECO:0000313" key="16">
    <source>
        <dbReference type="EMBL" id="CAF4233967.1"/>
    </source>
</evidence>
<dbReference type="EMBL" id="CAJOBO010000131">
    <property type="protein sequence ID" value="CAF4138207.1"/>
    <property type="molecule type" value="Genomic_DNA"/>
</dbReference>
<name>A0A820XR59_9BILA</name>
<gene>
    <name evidence="14" type="ORF">FME351_LOCUS28038</name>
    <name evidence="13" type="ORF">GRG538_LOCUS28407</name>
    <name evidence="15" type="ORF">HFQ381_LOCUS3583</name>
    <name evidence="11" type="ORF">KIK155_LOCUS4814</name>
    <name evidence="12" type="ORF">LUA448_LOCUS24799</name>
    <name evidence="19" type="ORF">QYT958_LOCUS11147</name>
    <name evidence="10" type="ORF">TIS948_LOCUS17328</name>
    <name evidence="18" type="ORF">TOA249_LOCUS5895</name>
    <name evidence="17" type="ORF">TSG867_LOCUS5586</name>
    <name evidence="16" type="ORF">UJA718_LOCUS8510</name>
</gene>
<dbReference type="EMBL" id="CAJNYD010003259">
    <property type="protein sequence ID" value="CAF3492969.1"/>
    <property type="molecule type" value="Genomic_DNA"/>
</dbReference>
<dbReference type="EMBL" id="CAJOBP010000907">
    <property type="protein sequence ID" value="CAF4233967.1"/>
    <property type="molecule type" value="Genomic_DNA"/>
</dbReference>
<evidence type="ECO:0000259" key="9">
    <source>
        <dbReference type="Pfam" id="PF13870"/>
    </source>
</evidence>
<reference evidence="18" key="1">
    <citation type="submission" date="2021-02" db="EMBL/GenBank/DDBJ databases">
        <authorList>
            <person name="Nowell W R."/>
        </authorList>
    </citation>
    <scope>NUCLEOTIDE SEQUENCE</scope>
</reference>
<evidence type="ECO:0000313" key="15">
    <source>
        <dbReference type="EMBL" id="CAF4138207.1"/>
    </source>
</evidence>
<keyword evidence="4" id="KW-0966">Cell projection</keyword>
<evidence type="ECO:0000313" key="10">
    <source>
        <dbReference type="EMBL" id="CAF3287938.1"/>
    </source>
</evidence>
<evidence type="ECO:0000256" key="2">
    <source>
        <dbReference type="ARBA" id="ARBA00022794"/>
    </source>
</evidence>
<organism evidence="18 20">
    <name type="scientific">Rotaria socialis</name>
    <dbReference type="NCBI Taxonomy" id="392032"/>
    <lineage>
        <taxon>Eukaryota</taxon>
        <taxon>Metazoa</taxon>
        <taxon>Spiralia</taxon>
        <taxon>Gnathifera</taxon>
        <taxon>Rotifera</taxon>
        <taxon>Eurotatoria</taxon>
        <taxon>Bdelloidea</taxon>
        <taxon>Philodinida</taxon>
        <taxon>Philodinidae</taxon>
        <taxon>Rotaria</taxon>
    </lineage>
</organism>
<dbReference type="EMBL" id="CAJNYV010000525">
    <property type="protein sequence ID" value="CAF3364619.1"/>
    <property type="molecule type" value="Genomic_DNA"/>
</dbReference>
<dbReference type="Proteomes" id="UP000663825">
    <property type="component" value="Unassembled WGS sequence"/>
</dbReference>
<dbReference type="Proteomes" id="UP000663869">
    <property type="component" value="Unassembled WGS sequence"/>
</dbReference>
<feature type="coiled-coil region" evidence="7">
    <location>
        <begin position="207"/>
        <end position="312"/>
    </location>
</feature>
<dbReference type="EMBL" id="CAJOBR010001283">
    <property type="protein sequence ID" value="CAF4594730.1"/>
    <property type="molecule type" value="Genomic_DNA"/>
</dbReference>
<feature type="region of interest" description="Disordered" evidence="8">
    <location>
        <begin position="64"/>
        <end position="111"/>
    </location>
</feature>
<dbReference type="Proteomes" id="UP000663872">
    <property type="component" value="Unassembled WGS sequence"/>
</dbReference>
<dbReference type="GO" id="GO:0005930">
    <property type="term" value="C:axoneme"/>
    <property type="evidence" value="ECO:0007669"/>
    <property type="project" value="TreeGrafter"/>
</dbReference>
<dbReference type="GO" id="GO:0036064">
    <property type="term" value="C:ciliary basal body"/>
    <property type="evidence" value="ECO:0007669"/>
    <property type="project" value="TreeGrafter"/>
</dbReference>
<dbReference type="Pfam" id="PF13870">
    <property type="entry name" value="CCDC113_CCDC96_CC"/>
    <property type="match status" value="1"/>
</dbReference>
<dbReference type="Proteomes" id="UP000663833">
    <property type="component" value="Unassembled WGS sequence"/>
</dbReference>
<keyword evidence="2" id="KW-0970">Cilium biogenesis/degradation</keyword>
<dbReference type="Proteomes" id="UP000663848">
    <property type="component" value="Unassembled WGS sequence"/>
</dbReference>
<dbReference type="GO" id="GO:0060271">
    <property type="term" value="P:cilium assembly"/>
    <property type="evidence" value="ECO:0007669"/>
    <property type="project" value="TreeGrafter"/>
</dbReference>
<evidence type="ECO:0000313" key="21">
    <source>
        <dbReference type="Proteomes" id="UP000663873"/>
    </source>
</evidence>
<dbReference type="Proteomes" id="UP000663865">
    <property type="component" value="Unassembled WGS sequence"/>
</dbReference>
<keyword evidence="21" id="KW-1185">Reference proteome</keyword>
<evidence type="ECO:0000256" key="7">
    <source>
        <dbReference type="SAM" id="Coils"/>
    </source>
</evidence>
<proteinExistence type="inferred from homology"/>
<dbReference type="PANTHER" id="PTHR15654:SF2">
    <property type="entry name" value="COILED-COIL DOMAIN-CONTAINING PROTEIN 113"/>
    <property type="match status" value="1"/>
</dbReference>
<evidence type="ECO:0000313" key="14">
    <source>
        <dbReference type="EMBL" id="CAF3705685.1"/>
    </source>
</evidence>
<keyword evidence="3 7" id="KW-0175">Coiled coil</keyword>
<comment type="similarity">
    <text evidence="5">Belongs to the CFAP263 family.</text>
</comment>
<dbReference type="Proteomes" id="UP000663838">
    <property type="component" value="Unassembled WGS sequence"/>
</dbReference>
<evidence type="ECO:0000313" key="19">
    <source>
        <dbReference type="EMBL" id="CAF4594730.1"/>
    </source>
</evidence>
<evidence type="ECO:0000313" key="18">
    <source>
        <dbReference type="EMBL" id="CAF4533355.1"/>
    </source>
</evidence>
<dbReference type="Proteomes" id="UP000663851">
    <property type="component" value="Unassembled WGS sequence"/>
</dbReference>
<evidence type="ECO:0000256" key="8">
    <source>
        <dbReference type="SAM" id="MobiDB-lite"/>
    </source>
</evidence>
<dbReference type="EMBL" id="CAJOBQ010000197">
    <property type="protein sequence ID" value="CAF4290342.1"/>
    <property type="molecule type" value="Genomic_DNA"/>
</dbReference>
<feature type="domain" description="CCDC113/CCDC96 coiled-coil" evidence="9">
    <location>
        <begin position="202"/>
        <end position="374"/>
    </location>
</feature>
<evidence type="ECO:0000256" key="6">
    <source>
        <dbReference type="ARBA" id="ARBA00044798"/>
    </source>
</evidence>
<dbReference type="EMBL" id="CAJOBS010000244">
    <property type="protein sequence ID" value="CAF4533355.1"/>
    <property type="molecule type" value="Genomic_DNA"/>
</dbReference>
<dbReference type="Proteomes" id="UP000663862">
    <property type="component" value="Unassembled WGS sequence"/>
</dbReference>
<feature type="region of interest" description="Disordered" evidence="8">
    <location>
        <begin position="1"/>
        <end position="26"/>
    </location>
</feature>
<dbReference type="Proteomes" id="UP000663873">
    <property type="component" value="Unassembled WGS sequence"/>
</dbReference>
<dbReference type="EMBL" id="CAJNYT010004929">
    <property type="protein sequence ID" value="CAF3701937.1"/>
    <property type="molecule type" value="Genomic_DNA"/>
</dbReference>
<evidence type="ECO:0000256" key="1">
    <source>
        <dbReference type="ARBA" id="ARBA00004138"/>
    </source>
</evidence>
<sequence length="403" mass="46807">MAEARSSFSGSSSADHLGTTANDDADDIELQQRLEKLEREIVDLTFENNIFEINLERKKSEPITAAPAAPAANASQATTPTSSSQDLTTVGGTSRNDRFARKRSKSRSTQGDFRIQLSLEQKIDIITTEYEQMRNEKSRRETANEKKMDQLESDAEWIDIEIKDFEAAIAEFHKTQESSIDKRTHKVVGEKIDRYFVERIKTRESLINKLRDRSSGLKRQIVRLETQLRQKEEMGETLHEVDFHQLQIENKQYLDKIDEKNVELILLKRQVGKATQSLNRFKDDLNRQIKDLLDIEQRISKQNNLHGRAEQEMIDATQEQSRVAKIHSHLAEQTEEYEVPDVLDYVKKKALLYNLERDCEVWERKVEIAAMALQQSKQQWQALQRNAQYENNSANWSNELQAR</sequence>
<comment type="caution">
    <text evidence="18">The sequence shown here is derived from an EMBL/GenBank/DDBJ whole genome shotgun (WGS) entry which is preliminary data.</text>
</comment>
<dbReference type="InterPro" id="IPR025254">
    <property type="entry name" value="CCDC113/CCDC96_CC"/>
</dbReference>
<dbReference type="EMBL" id="CAJNYU010003841">
    <property type="protein sequence ID" value="CAF3705685.1"/>
    <property type="molecule type" value="Genomic_DNA"/>
</dbReference>